<accession>A0A1Q9CS60</accession>
<dbReference type="EMBL" id="LSRX01000958">
    <property type="protein sequence ID" value="OLP85766.1"/>
    <property type="molecule type" value="Genomic_DNA"/>
</dbReference>
<feature type="compositionally biased region" description="Basic residues" evidence="1">
    <location>
        <begin position="222"/>
        <end position="233"/>
    </location>
</feature>
<feature type="compositionally biased region" description="Polar residues" evidence="1">
    <location>
        <begin position="1"/>
        <end position="20"/>
    </location>
</feature>
<dbReference type="AlphaFoldDB" id="A0A1Q9CS60"/>
<gene>
    <name evidence="2" type="ORF">AK812_SmicGene33200</name>
</gene>
<reference evidence="2 3" key="1">
    <citation type="submission" date="2016-02" db="EMBL/GenBank/DDBJ databases">
        <title>Genome analysis of coral dinoflagellate symbionts highlights evolutionary adaptations to a symbiotic lifestyle.</title>
        <authorList>
            <person name="Aranda M."/>
            <person name="Li Y."/>
            <person name="Liew Y.J."/>
            <person name="Baumgarten S."/>
            <person name="Simakov O."/>
            <person name="Wilson M."/>
            <person name="Piel J."/>
            <person name="Ashoor H."/>
            <person name="Bougouffa S."/>
            <person name="Bajic V.B."/>
            <person name="Ryu T."/>
            <person name="Ravasi T."/>
            <person name="Bayer T."/>
            <person name="Micklem G."/>
            <person name="Kim H."/>
            <person name="Bhak J."/>
            <person name="Lajeunesse T.C."/>
            <person name="Voolstra C.R."/>
        </authorList>
    </citation>
    <scope>NUCLEOTIDE SEQUENCE [LARGE SCALE GENOMIC DNA]</scope>
    <source>
        <strain evidence="2 3">CCMP2467</strain>
    </source>
</reference>
<feature type="compositionally biased region" description="Basic and acidic residues" evidence="1">
    <location>
        <begin position="21"/>
        <end position="35"/>
    </location>
</feature>
<feature type="region of interest" description="Disordered" evidence="1">
    <location>
        <begin position="1"/>
        <end position="35"/>
    </location>
</feature>
<keyword evidence="3" id="KW-1185">Reference proteome</keyword>
<dbReference type="Proteomes" id="UP000186817">
    <property type="component" value="Unassembled WGS sequence"/>
</dbReference>
<evidence type="ECO:0000313" key="3">
    <source>
        <dbReference type="Proteomes" id="UP000186817"/>
    </source>
</evidence>
<comment type="caution">
    <text evidence="2">The sequence shown here is derived from an EMBL/GenBank/DDBJ whole genome shotgun (WGS) entry which is preliminary data.</text>
</comment>
<organism evidence="2 3">
    <name type="scientific">Symbiodinium microadriaticum</name>
    <name type="common">Dinoflagellate</name>
    <name type="synonym">Zooxanthella microadriatica</name>
    <dbReference type="NCBI Taxonomy" id="2951"/>
    <lineage>
        <taxon>Eukaryota</taxon>
        <taxon>Sar</taxon>
        <taxon>Alveolata</taxon>
        <taxon>Dinophyceae</taxon>
        <taxon>Suessiales</taxon>
        <taxon>Symbiodiniaceae</taxon>
        <taxon>Symbiodinium</taxon>
    </lineage>
</organism>
<feature type="region of interest" description="Disordered" evidence="1">
    <location>
        <begin position="214"/>
        <end position="233"/>
    </location>
</feature>
<sequence length="233" mass="26695">MPVCSQTHSVYSGTEDGSTSKNEERHAAQKEESHTETFLVAEKRRRDWFPGPFLDETFEAFEALEAEEAFEGFEGENEGFEAAFEAFESPLEAFDFEKENEGGFEGFEGEEGFEAFETENSVSHLDYWAEHWSSTPPHDAEAVGGKESHLRAHLRQENKQVLQGSNALSLGTKLLNNYAKRNTHEQWDKHNQEKCNTGYFKQLLTRFCNQAKHHGTLGGNKYQRHLRRPSKEN</sequence>
<evidence type="ECO:0000256" key="1">
    <source>
        <dbReference type="SAM" id="MobiDB-lite"/>
    </source>
</evidence>
<proteinExistence type="predicted"/>
<protein>
    <submittedName>
        <fullName evidence="2">Uncharacterized protein</fullName>
    </submittedName>
</protein>
<name>A0A1Q9CS60_SYMMI</name>
<evidence type="ECO:0000313" key="2">
    <source>
        <dbReference type="EMBL" id="OLP85766.1"/>
    </source>
</evidence>